<dbReference type="STRING" id="246191.SAMN05660337_3081"/>
<accession>A0A1G9KGS6</accession>
<sequence>MKRFAVLSVILIVMSSIYNTNVFQAYFMSDQYYKSIFEGSFDASIKGERLLIPISFKYKTEYDLLISIPKNDKKCFFSEKGALNYKFTSRGKILEEGITKSPSNTAHYCASSEGPLSALLLRFNLPFPEAGDDLVLVLEAVNPLKSFSKYSGSIICTVEPALMN</sequence>
<organism evidence="1 2">
    <name type="scientific">Maridesulfovibrio ferrireducens</name>
    <dbReference type="NCBI Taxonomy" id="246191"/>
    <lineage>
        <taxon>Bacteria</taxon>
        <taxon>Pseudomonadati</taxon>
        <taxon>Thermodesulfobacteriota</taxon>
        <taxon>Desulfovibrionia</taxon>
        <taxon>Desulfovibrionales</taxon>
        <taxon>Desulfovibrionaceae</taxon>
        <taxon>Maridesulfovibrio</taxon>
    </lineage>
</organism>
<protein>
    <submittedName>
        <fullName evidence="1">Uncharacterized protein</fullName>
    </submittedName>
</protein>
<keyword evidence="2" id="KW-1185">Reference proteome</keyword>
<dbReference type="EMBL" id="FNGA01000005">
    <property type="protein sequence ID" value="SDL49038.1"/>
    <property type="molecule type" value="Genomic_DNA"/>
</dbReference>
<name>A0A1G9KGS6_9BACT</name>
<evidence type="ECO:0000313" key="2">
    <source>
        <dbReference type="Proteomes" id="UP000199053"/>
    </source>
</evidence>
<reference evidence="2" key="1">
    <citation type="submission" date="2016-10" db="EMBL/GenBank/DDBJ databases">
        <authorList>
            <person name="Varghese N."/>
            <person name="Submissions S."/>
        </authorList>
    </citation>
    <scope>NUCLEOTIDE SEQUENCE [LARGE SCALE GENOMIC DNA]</scope>
    <source>
        <strain evidence="2">DSM 16995</strain>
    </source>
</reference>
<dbReference type="Proteomes" id="UP000199053">
    <property type="component" value="Unassembled WGS sequence"/>
</dbReference>
<dbReference type="RefSeq" id="WP_092162677.1">
    <property type="nucleotide sequence ID" value="NZ_FNGA01000005.1"/>
</dbReference>
<gene>
    <name evidence="1" type="ORF">SAMN05660337_3081</name>
</gene>
<dbReference type="OrthoDB" id="5464895at2"/>
<evidence type="ECO:0000313" key="1">
    <source>
        <dbReference type="EMBL" id="SDL49038.1"/>
    </source>
</evidence>
<dbReference type="AlphaFoldDB" id="A0A1G9KGS6"/>
<proteinExistence type="predicted"/>